<dbReference type="STRING" id="1463164.KQS06HV_10029"/>
<gene>
    <name evidence="1" type="ORF">CP911_22675</name>
</gene>
<name>A0A2A5MEJ4_9ENTR</name>
<reference evidence="1 2" key="1">
    <citation type="submission" date="2017-09" db="EMBL/GenBank/DDBJ databases">
        <title>Mdr eskape-Ghana.</title>
        <authorList>
            <person name="Agyepong N."/>
            <person name="Janice J."/>
            <person name="Samuelsen O."/>
            <person name="Owusu-Ofori A."/>
            <person name="Sundsfjord A."/>
            <person name="Essack S."/>
            <person name="Pedersen T."/>
        </authorList>
    </citation>
    <scope>NUCLEOTIDE SEQUENCE [LARGE SCALE GENOMIC DNA]</scope>
    <source>
        <strain evidence="1 2">46</strain>
    </source>
</reference>
<sequence length="80" mass="8814">MVTCSYLLCGESRKGSELGHISLIPEGIKTEYHIVCMPVPIRLKQSEQEASRTNRKCDECHRISPGLPLEARGSATSSAR</sequence>
<evidence type="ECO:0000313" key="2">
    <source>
        <dbReference type="Proteomes" id="UP000217648"/>
    </source>
</evidence>
<protein>
    <submittedName>
        <fullName evidence="1">Uncharacterized protein</fullName>
    </submittedName>
</protein>
<comment type="caution">
    <text evidence="1">The sequence shown here is derived from an EMBL/GenBank/DDBJ whole genome shotgun (WGS) entry which is preliminary data.</text>
</comment>
<organism evidence="1 2">
    <name type="scientific">Klebsiella quasipneumoniae</name>
    <dbReference type="NCBI Taxonomy" id="1463165"/>
    <lineage>
        <taxon>Bacteria</taxon>
        <taxon>Pseudomonadati</taxon>
        <taxon>Pseudomonadota</taxon>
        <taxon>Gammaproteobacteria</taxon>
        <taxon>Enterobacterales</taxon>
        <taxon>Enterobacteriaceae</taxon>
        <taxon>Klebsiella/Raoultella group</taxon>
        <taxon>Klebsiella</taxon>
        <taxon>Klebsiella pneumoniae complex</taxon>
    </lineage>
</organism>
<evidence type="ECO:0000313" key="1">
    <source>
        <dbReference type="EMBL" id="PCM59318.1"/>
    </source>
</evidence>
<dbReference type="AlphaFoldDB" id="A0A2A5MEJ4"/>
<accession>A0A2A5MEJ4</accession>
<proteinExistence type="predicted"/>
<dbReference type="Proteomes" id="UP000217648">
    <property type="component" value="Unassembled WGS sequence"/>
</dbReference>
<dbReference type="EMBL" id="NXHG01000017">
    <property type="protein sequence ID" value="PCM59318.1"/>
    <property type="molecule type" value="Genomic_DNA"/>
</dbReference>